<feature type="compositionally biased region" description="Low complexity" evidence="1">
    <location>
        <begin position="1"/>
        <end position="11"/>
    </location>
</feature>
<proteinExistence type="predicted"/>
<feature type="region of interest" description="Disordered" evidence="1">
    <location>
        <begin position="91"/>
        <end position="115"/>
    </location>
</feature>
<dbReference type="InParanoid" id="A0A061F6M4"/>
<dbReference type="Proteomes" id="UP000026915">
    <property type="component" value="Chromosome 7"/>
</dbReference>
<feature type="region of interest" description="Disordered" evidence="1">
    <location>
        <begin position="1"/>
        <end position="23"/>
    </location>
</feature>
<dbReference type="AlphaFoldDB" id="A0A061F6M4"/>
<evidence type="ECO:0000256" key="1">
    <source>
        <dbReference type="SAM" id="MobiDB-lite"/>
    </source>
</evidence>
<name>A0A061F6M4_THECC</name>
<reference evidence="2 3" key="1">
    <citation type="journal article" date="2013" name="Genome Biol.">
        <title>The genome sequence of the most widely cultivated cacao type and its use to identify candidate genes regulating pod color.</title>
        <authorList>
            <person name="Motamayor J.C."/>
            <person name="Mockaitis K."/>
            <person name="Schmutz J."/>
            <person name="Haiminen N."/>
            <person name="Iii D.L."/>
            <person name="Cornejo O."/>
            <person name="Findley S.D."/>
            <person name="Zheng P."/>
            <person name="Utro F."/>
            <person name="Royaert S."/>
            <person name="Saski C."/>
            <person name="Jenkins J."/>
            <person name="Podicheti R."/>
            <person name="Zhao M."/>
            <person name="Scheffler B.E."/>
            <person name="Stack J.C."/>
            <person name="Feltus F.A."/>
            <person name="Mustiga G.M."/>
            <person name="Amores F."/>
            <person name="Phillips W."/>
            <person name="Marelli J.P."/>
            <person name="May G.D."/>
            <person name="Shapiro H."/>
            <person name="Ma J."/>
            <person name="Bustamante C.D."/>
            <person name="Schnell R.J."/>
            <person name="Main D."/>
            <person name="Gilbert D."/>
            <person name="Parida L."/>
            <person name="Kuhn D.N."/>
        </authorList>
    </citation>
    <scope>NUCLEOTIDE SEQUENCE [LARGE SCALE GENOMIC DNA]</scope>
    <source>
        <strain evidence="3">cv. Matina 1-6</strain>
    </source>
</reference>
<feature type="compositionally biased region" description="Basic and acidic residues" evidence="1">
    <location>
        <begin position="105"/>
        <end position="115"/>
    </location>
</feature>
<dbReference type="HOGENOM" id="CLU_2113388_0_0_1"/>
<gene>
    <name evidence="2" type="ORF">TCM_030881</name>
</gene>
<dbReference type="EMBL" id="CM001885">
    <property type="protein sequence ID" value="EOY12352.1"/>
    <property type="molecule type" value="Genomic_DNA"/>
</dbReference>
<accession>A0A061F6M4</accession>
<sequence length="115" mass="12186">MIISISGSTSESESKSDPDEPSAFTASSSFSLLSSLTQKVLALNPKVPNTPTLLASTTIPISIGTIDPGNLQKAFVLILGIRVRARLGETPGSMSSWHHRSCQVRVDHSQSHSAI</sequence>
<keyword evidence="3" id="KW-1185">Reference proteome</keyword>
<dbReference type="Gramene" id="EOY12352">
    <property type="protein sequence ID" value="EOY12352"/>
    <property type="gene ID" value="TCM_030881"/>
</dbReference>
<protein>
    <submittedName>
        <fullName evidence="2">Uncharacterized protein</fullName>
    </submittedName>
</protein>
<evidence type="ECO:0000313" key="3">
    <source>
        <dbReference type="Proteomes" id="UP000026915"/>
    </source>
</evidence>
<organism evidence="2 3">
    <name type="scientific">Theobroma cacao</name>
    <name type="common">Cacao</name>
    <name type="synonym">Cocoa</name>
    <dbReference type="NCBI Taxonomy" id="3641"/>
    <lineage>
        <taxon>Eukaryota</taxon>
        <taxon>Viridiplantae</taxon>
        <taxon>Streptophyta</taxon>
        <taxon>Embryophyta</taxon>
        <taxon>Tracheophyta</taxon>
        <taxon>Spermatophyta</taxon>
        <taxon>Magnoliopsida</taxon>
        <taxon>eudicotyledons</taxon>
        <taxon>Gunneridae</taxon>
        <taxon>Pentapetalae</taxon>
        <taxon>rosids</taxon>
        <taxon>malvids</taxon>
        <taxon>Malvales</taxon>
        <taxon>Malvaceae</taxon>
        <taxon>Byttnerioideae</taxon>
        <taxon>Theobroma</taxon>
    </lineage>
</organism>
<evidence type="ECO:0000313" key="2">
    <source>
        <dbReference type="EMBL" id="EOY12352.1"/>
    </source>
</evidence>